<dbReference type="Pfam" id="PF04499">
    <property type="entry name" value="SAPS"/>
    <property type="match status" value="1"/>
</dbReference>
<feature type="compositionally biased region" description="Acidic residues" evidence="3">
    <location>
        <begin position="792"/>
        <end position="802"/>
    </location>
</feature>
<feature type="compositionally biased region" description="Basic and acidic residues" evidence="3">
    <location>
        <begin position="775"/>
        <end position="785"/>
    </location>
</feature>
<dbReference type="STRING" id="2163413.A0A4P6XH67"/>
<feature type="compositionally biased region" description="Acidic residues" evidence="3">
    <location>
        <begin position="850"/>
        <end position="862"/>
    </location>
</feature>
<feature type="compositionally biased region" description="Acidic residues" evidence="3">
    <location>
        <begin position="105"/>
        <end position="123"/>
    </location>
</feature>
<evidence type="ECO:0000313" key="5">
    <source>
        <dbReference type="Proteomes" id="UP000292447"/>
    </source>
</evidence>
<dbReference type="GO" id="GO:0019903">
    <property type="term" value="F:protein phosphatase binding"/>
    <property type="evidence" value="ECO:0007669"/>
    <property type="project" value="InterPro"/>
</dbReference>
<dbReference type="Proteomes" id="UP000292447">
    <property type="component" value="Chromosome I"/>
</dbReference>
<dbReference type="GO" id="GO:0005829">
    <property type="term" value="C:cytosol"/>
    <property type="evidence" value="ECO:0007669"/>
    <property type="project" value="TreeGrafter"/>
</dbReference>
<protein>
    <submittedName>
        <fullName evidence="4">SIT4-associating protein SAP185/190</fullName>
    </submittedName>
</protein>
<dbReference type="GO" id="GO:0019888">
    <property type="term" value="F:protein phosphatase regulator activity"/>
    <property type="evidence" value="ECO:0007669"/>
    <property type="project" value="TreeGrafter"/>
</dbReference>
<reference evidence="5" key="1">
    <citation type="submission" date="2019-03" db="EMBL/GenBank/DDBJ databases">
        <title>Snf2 controls pulcherriminic acid biosynthesis and connects pigmentation and antifungal activity of the yeast Metschnikowia pulcherrima.</title>
        <authorList>
            <person name="Gore-Lloyd D."/>
            <person name="Sumann I."/>
            <person name="Brachmann A.O."/>
            <person name="Schneeberger K."/>
            <person name="Ortiz-Merino R.A."/>
            <person name="Moreno-Beltran M."/>
            <person name="Schlaefli M."/>
            <person name="Kirner P."/>
            <person name="Santos Kron A."/>
            <person name="Wolfe K.H."/>
            <person name="Piel J."/>
            <person name="Ahrens C.H."/>
            <person name="Henk D."/>
            <person name="Freimoser F.M."/>
        </authorList>
    </citation>
    <scope>NUCLEOTIDE SEQUENCE [LARGE SCALE GENOMIC DNA]</scope>
    <source>
        <strain evidence="5">APC 1.2</strain>
    </source>
</reference>
<feature type="region of interest" description="Disordered" evidence="3">
    <location>
        <begin position="96"/>
        <end position="154"/>
    </location>
</feature>
<proteinExistence type="inferred from homology"/>
<evidence type="ECO:0000313" key="4">
    <source>
        <dbReference type="EMBL" id="QBM85805.1"/>
    </source>
</evidence>
<dbReference type="AlphaFoldDB" id="A0A4P6XH67"/>
<dbReference type="EMBL" id="CP034456">
    <property type="protein sequence ID" value="QBM85805.1"/>
    <property type="molecule type" value="Genomic_DNA"/>
</dbReference>
<dbReference type="PANTHER" id="PTHR12634">
    <property type="entry name" value="SIT4 YEAST -ASSOCIATING PROTEIN-RELATED"/>
    <property type="match status" value="1"/>
</dbReference>
<dbReference type="PANTHER" id="PTHR12634:SF8">
    <property type="entry name" value="FIERY MOUNTAIN, ISOFORM D"/>
    <property type="match status" value="1"/>
</dbReference>
<name>A0A4P6XH67_9ASCO</name>
<organism evidence="4 5">
    <name type="scientific">Metschnikowia aff. pulcherrima</name>
    <dbReference type="NCBI Taxonomy" id="2163413"/>
    <lineage>
        <taxon>Eukaryota</taxon>
        <taxon>Fungi</taxon>
        <taxon>Dikarya</taxon>
        <taxon>Ascomycota</taxon>
        <taxon>Saccharomycotina</taxon>
        <taxon>Pichiomycetes</taxon>
        <taxon>Metschnikowiaceae</taxon>
        <taxon>Metschnikowia</taxon>
    </lineage>
</organism>
<feature type="compositionally biased region" description="Polar residues" evidence="3">
    <location>
        <begin position="133"/>
        <end position="147"/>
    </location>
</feature>
<sequence>MLTSFWKLNNGFSSLSNISTILENYSVSGEEEKNASAAAETLLKLLDESDLLQELMSNNTPLLEFLRDDTVINLLVDLLILESLTGDELEESLQRLNLNESAPEATEEAGSSDEKDDQTDDSEQPDHSDEKSAANTSDSEMPDSNVSGDEKETFDERRTRYATLAAEILSADVWSLTDTVMELTANLDKLWAILDFAPPLLINLATYFMKIMEHLLDMKCEEMVTYLIEHQPNLVDKFTRHLANPPLMDFLLKLISTDKPDNSTGIIDFLQGQRLIPNLVEALQTVQDLTPAENDVQLARQLSAADFLKALITILANSTTDNSTIGPNELTRELVSHDVMAQLCEIMLQGGYSLGNGVGIIIEIIRKNNSDYDILPVLYITLESHPPTGRDPIYLGHLLRVFGARIGDFNALLMRANENNKLKTTFGEIEPLGFERFKICELIAELLHCSNMALLNDNKGFDVVRVRDELRRKMKELDPVGFKYNEAIEISSENLKPSLDAELEIVKKFEHETKRRTQNDDGDYNDTIDSFNGNLQENALSYHSGEEEEEEEVHANANLTEEQMRESPVVGDFLKIALYDTQIISNILSMFFNFPWNNFLHNVVFDIVQQVLNGSMDIGFNKFLAIDIFHSGKITVRITEGQKLCNDYEESNGGLRLGYMGHLTLIAEEVVKFIQLYPVNTVSEYIDEKIEDEIWEDYVSHVLYDTRKKYNAILGGSDVDEEEGSNTFDESAGELIEDGDLDSSLHLDPTIDHDLIGSGYEDHDKEEEFTEDIDVVDKEAQDNKPAKFTSSDDSESEDDDDDHFASYMSLQLANSGSSGFMTSLKNKAKEFSENEGERDYETNDYMLLKDDDDDDDYIDPNDDGLSYKKPHSLYDAHGMLVTDQPQGYDKEKGLLSEDSLSSSSDSDEDSAEVFTAELSANKLTRAASQGS</sequence>
<feature type="compositionally biased region" description="Basic and acidic residues" evidence="3">
    <location>
        <begin position="828"/>
        <end position="841"/>
    </location>
</feature>
<feature type="region of interest" description="Disordered" evidence="3">
    <location>
        <begin position="828"/>
        <end position="912"/>
    </location>
</feature>
<evidence type="ECO:0000256" key="1">
    <source>
        <dbReference type="ARBA" id="ARBA00006180"/>
    </source>
</evidence>
<gene>
    <name evidence="4" type="primary">MPUL0A04330</name>
    <name evidence="4" type="ORF">METSCH_A04330</name>
</gene>
<accession>A0A4P6XH67</accession>
<keyword evidence="2" id="KW-0131">Cell cycle</keyword>
<dbReference type="InterPro" id="IPR007587">
    <property type="entry name" value="SAPS"/>
</dbReference>
<dbReference type="GO" id="GO:0005634">
    <property type="term" value="C:nucleus"/>
    <property type="evidence" value="ECO:0007669"/>
    <property type="project" value="TreeGrafter"/>
</dbReference>
<comment type="similarity">
    <text evidence="1">Belongs to the SAPS family.</text>
</comment>
<feature type="region of interest" description="Disordered" evidence="3">
    <location>
        <begin position="774"/>
        <end position="802"/>
    </location>
</feature>
<evidence type="ECO:0000256" key="3">
    <source>
        <dbReference type="SAM" id="MobiDB-lite"/>
    </source>
</evidence>
<evidence type="ECO:0000256" key="2">
    <source>
        <dbReference type="ARBA" id="ARBA00023306"/>
    </source>
</evidence>
<keyword evidence="5" id="KW-1185">Reference proteome</keyword>